<reference evidence="3" key="1">
    <citation type="submission" date="2016-11" db="EMBL/GenBank/DDBJ databases">
        <authorList>
            <person name="Varghese N."/>
            <person name="Submissions S."/>
        </authorList>
    </citation>
    <scope>NUCLEOTIDE SEQUENCE [LARGE SCALE GENOMIC DNA]</scope>
    <source>
        <strain evidence="3">DSM 100564</strain>
    </source>
</reference>
<keyword evidence="1" id="KW-1133">Transmembrane helix</keyword>
<dbReference type="STRING" id="1470563.SAMN05444000_104175"/>
<evidence type="ECO:0000313" key="2">
    <source>
        <dbReference type="EMBL" id="SHJ01644.1"/>
    </source>
</evidence>
<keyword evidence="1" id="KW-0472">Membrane</keyword>
<dbReference type="SUPFAM" id="SSF52096">
    <property type="entry name" value="ClpP/crotonase"/>
    <property type="match status" value="1"/>
</dbReference>
<name>A0A1M6FVD4_9RHOB</name>
<dbReference type="Proteomes" id="UP000183982">
    <property type="component" value="Unassembled WGS sequence"/>
</dbReference>
<feature type="transmembrane region" description="Helical" evidence="1">
    <location>
        <begin position="45"/>
        <end position="62"/>
    </location>
</feature>
<accession>A0A1M6FVD4</accession>
<keyword evidence="3" id="KW-1185">Reference proteome</keyword>
<feature type="transmembrane region" description="Helical" evidence="1">
    <location>
        <begin position="71"/>
        <end position="90"/>
    </location>
</feature>
<dbReference type="OrthoDB" id="5936191at2"/>
<gene>
    <name evidence="2" type="ORF">SAMN05444000_104175</name>
</gene>
<proteinExistence type="predicted"/>
<dbReference type="AlphaFoldDB" id="A0A1M6FVD4"/>
<dbReference type="Gene3D" id="3.90.226.10">
    <property type="entry name" value="2-enoyl-CoA Hydratase, Chain A, domain 1"/>
    <property type="match status" value="1"/>
</dbReference>
<sequence length="271" mass="29351">MLARVIHFPMAHWRGQVSVLPNLALTLLGLRFVIAANGGLPLLSLDITVLVWQIVGSWRALARHQRSTPDFLISVFGYGSILICIPVFLAPQLDRVTANQVPQASLQDDTPTGVRVEPNYILLSGPINFGMFDALKAAIEQHSNTKAIHLASDGGRVFAARAIARLVRENSLQTHVDGTCASACTLIFVASPSRSLGATGRLGFHGYSNVSQVQLVDIAEEEATDRASFTMMGIADSFVDKAFLTPPSDIWFPSQQELSDAGVVTLPFIER</sequence>
<protein>
    <submittedName>
        <fullName evidence="2">Uncharacterized protein</fullName>
    </submittedName>
</protein>
<dbReference type="InterPro" id="IPR029045">
    <property type="entry name" value="ClpP/crotonase-like_dom_sf"/>
</dbReference>
<dbReference type="EMBL" id="FQZQ01000004">
    <property type="protein sequence ID" value="SHJ01644.1"/>
    <property type="molecule type" value="Genomic_DNA"/>
</dbReference>
<dbReference type="RefSeq" id="WP_073250298.1">
    <property type="nucleotide sequence ID" value="NZ_FQZQ01000004.1"/>
</dbReference>
<keyword evidence="1" id="KW-0812">Transmembrane</keyword>
<evidence type="ECO:0000313" key="3">
    <source>
        <dbReference type="Proteomes" id="UP000183982"/>
    </source>
</evidence>
<organism evidence="2 3">
    <name type="scientific">Shimia gijangensis</name>
    <dbReference type="NCBI Taxonomy" id="1470563"/>
    <lineage>
        <taxon>Bacteria</taxon>
        <taxon>Pseudomonadati</taxon>
        <taxon>Pseudomonadota</taxon>
        <taxon>Alphaproteobacteria</taxon>
        <taxon>Rhodobacterales</taxon>
        <taxon>Roseobacteraceae</taxon>
    </lineage>
</organism>
<evidence type="ECO:0000256" key="1">
    <source>
        <dbReference type="SAM" id="Phobius"/>
    </source>
</evidence>